<dbReference type="EMBL" id="MRBO01000351">
    <property type="protein sequence ID" value="KAB2585279.1"/>
    <property type="molecule type" value="Genomic_DNA"/>
</dbReference>
<name>A0A5N5E4B4_RHOER</name>
<feature type="compositionally biased region" description="Polar residues" evidence="1">
    <location>
        <begin position="102"/>
        <end position="112"/>
    </location>
</feature>
<dbReference type="Proteomes" id="UP000325576">
    <property type="component" value="Unassembled WGS sequence"/>
</dbReference>
<comment type="caution">
    <text evidence="2">The sequence shown here is derived from an EMBL/GenBank/DDBJ whole genome shotgun (WGS) entry which is preliminary data.</text>
</comment>
<reference evidence="2 3" key="1">
    <citation type="journal article" date="2017" name="Poromechanics V (2013)">
        <title>Genomic Characterization of the Arsenic-Tolerant Actinobacterium, &lt;i&gt;Rhodococcus erythropolis&lt;/i&gt; S43.</title>
        <authorList>
            <person name="Retamal-Morales G."/>
            <person name="Mehnert M."/>
            <person name="Schwabe R."/>
            <person name="Tischler D."/>
            <person name="Schloemann M."/>
            <person name="Levican G.J."/>
        </authorList>
    </citation>
    <scope>NUCLEOTIDE SEQUENCE [LARGE SCALE GENOMIC DNA]</scope>
    <source>
        <strain evidence="2 3">S43</strain>
    </source>
</reference>
<feature type="region of interest" description="Disordered" evidence="1">
    <location>
        <begin position="80"/>
        <end position="112"/>
    </location>
</feature>
<gene>
    <name evidence="2" type="ORF">BS297_11240</name>
</gene>
<evidence type="ECO:0000256" key="1">
    <source>
        <dbReference type="SAM" id="MobiDB-lite"/>
    </source>
</evidence>
<evidence type="ECO:0000313" key="3">
    <source>
        <dbReference type="Proteomes" id="UP000325576"/>
    </source>
</evidence>
<accession>A0A5N5E4B4</accession>
<dbReference type="AlphaFoldDB" id="A0A5N5E4B4"/>
<proteinExistence type="predicted"/>
<feature type="compositionally biased region" description="Basic residues" evidence="1">
    <location>
        <begin position="89"/>
        <end position="101"/>
    </location>
</feature>
<protein>
    <submittedName>
        <fullName evidence="2">Uncharacterized protein</fullName>
    </submittedName>
</protein>
<sequence>MTVRAYTSHMSETNTPTPTPEAIEELANRQVQNRIETGKKVAATLRELSEARALVAELENRYKTDYDAAITSSWTAPELSSIGIDPVKPKRSRRAGPKTSRRTQGISIGNKK</sequence>
<feature type="region of interest" description="Disordered" evidence="1">
    <location>
        <begin position="1"/>
        <end position="21"/>
    </location>
</feature>
<organism evidence="2 3">
    <name type="scientific">Rhodococcus erythropolis</name>
    <name type="common">Arthrobacter picolinophilus</name>
    <dbReference type="NCBI Taxonomy" id="1833"/>
    <lineage>
        <taxon>Bacteria</taxon>
        <taxon>Bacillati</taxon>
        <taxon>Actinomycetota</taxon>
        <taxon>Actinomycetes</taxon>
        <taxon>Mycobacteriales</taxon>
        <taxon>Nocardiaceae</taxon>
        <taxon>Rhodococcus</taxon>
        <taxon>Rhodococcus erythropolis group</taxon>
    </lineage>
</organism>
<evidence type="ECO:0000313" key="2">
    <source>
        <dbReference type="EMBL" id="KAB2585279.1"/>
    </source>
</evidence>